<reference evidence="2 3" key="1">
    <citation type="submission" date="2016-12" db="EMBL/GenBank/DDBJ databases">
        <title>The draft genome sequence of Actinophytocola sp. 11-183.</title>
        <authorList>
            <person name="Wang W."/>
            <person name="Yuan L."/>
        </authorList>
    </citation>
    <scope>NUCLEOTIDE SEQUENCE [LARGE SCALE GENOMIC DNA]</scope>
    <source>
        <strain evidence="2 3">11-183</strain>
    </source>
</reference>
<dbReference type="OrthoDB" id="4292318at2"/>
<feature type="signal peptide" evidence="1">
    <location>
        <begin position="1"/>
        <end position="30"/>
    </location>
</feature>
<name>A0A1Q8CDV5_9PSEU</name>
<evidence type="ECO:0000313" key="2">
    <source>
        <dbReference type="EMBL" id="OLF12551.1"/>
    </source>
</evidence>
<gene>
    <name evidence="2" type="ORF">BU204_29030</name>
</gene>
<protein>
    <recommendedName>
        <fullName evidence="4">Peptidase inhibitor family I36</fullName>
    </recommendedName>
</protein>
<accession>A0A1Q8CDV5</accession>
<dbReference type="Proteomes" id="UP000185596">
    <property type="component" value="Unassembled WGS sequence"/>
</dbReference>
<dbReference type="RefSeq" id="WP_075128960.1">
    <property type="nucleotide sequence ID" value="NZ_MSIE01000060.1"/>
</dbReference>
<keyword evidence="1" id="KW-0732">Signal</keyword>
<organism evidence="2 3">
    <name type="scientific">Actinophytocola xanthii</name>
    <dbReference type="NCBI Taxonomy" id="1912961"/>
    <lineage>
        <taxon>Bacteria</taxon>
        <taxon>Bacillati</taxon>
        <taxon>Actinomycetota</taxon>
        <taxon>Actinomycetes</taxon>
        <taxon>Pseudonocardiales</taxon>
        <taxon>Pseudonocardiaceae</taxon>
    </lineage>
</organism>
<evidence type="ECO:0008006" key="4">
    <source>
        <dbReference type="Google" id="ProtNLM"/>
    </source>
</evidence>
<evidence type="ECO:0000313" key="3">
    <source>
        <dbReference type="Proteomes" id="UP000185596"/>
    </source>
</evidence>
<comment type="caution">
    <text evidence="2">The sequence shown here is derived from an EMBL/GenBank/DDBJ whole genome shotgun (WGS) entry which is preliminary data.</text>
</comment>
<evidence type="ECO:0000256" key="1">
    <source>
        <dbReference type="SAM" id="SignalP"/>
    </source>
</evidence>
<dbReference type="STRING" id="1912961.BU204_29030"/>
<sequence length="161" mass="16828">MSRKLFARLAGITVAVAASSVALLAAPASAAPAPGVDKPIPAAPKGPYCSSGYHCVFWSALGSASHDYFNSDVNFTDDLLTNGEVVNDNIWSASNSSTGGYESHYYYDISYGGGLVFCVNPGGAVEYTELTDDLVDGNGVAQRDEASSLRLRGTTTIPCFN</sequence>
<keyword evidence="3" id="KW-1185">Reference proteome</keyword>
<feature type="chain" id="PRO_5012186656" description="Peptidase inhibitor family I36" evidence="1">
    <location>
        <begin position="31"/>
        <end position="161"/>
    </location>
</feature>
<dbReference type="AlphaFoldDB" id="A0A1Q8CDV5"/>
<dbReference type="EMBL" id="MSIE01000060">
    <property type="protein sequence ID" value="OLF12551.1"/>
    <property type="molecule type" value="Genomic_DNA"/>
</dbReference>
<proteinExistence type="predicted"/>